<name>A0A9X0K0P3_BACTU</name>
<gene>
    <name evidence="1" type="ORF">C797_02339</name>
</gene>
<dbReference type="AlphaFoldDB" id="A0A9X0K0P3"/>
<dbReference type="EMBL" id="AMYJ01000002">
    <property type="protein sequence ID" value="KIU76142.1"/>
    <property type="molecule type" value="Genomic_DNA"/>
</dbReference>
<reference evidence="1 2" key="1">
    <citation type="journal article" date="2015" name="Sci. Rep.">
        <title>The expression and crystallization of Cry65Aa require two C-termini, revealing a novel evolutionary strategy of Bacillus thuringiensis Cry proteins.</title>
        <authorList>
            <person name="Peng D.H."/>
            <person name="Pang C.Y."/>
            <person name="Wu H."/>
            <person name="Huang Q."/>
            <person name="Zheng J.S."/>
            <person name="Sun M."/>
        </authorList>
    </citation>
    <scope>NUCLEOTIDE SEQUENCE [LARGE SCALE GENOMIC DNA]</scope>
    <source>
        <strain evidence="1 2">Sbt003</strain>
    </source>
</reference>
<dbReference type="Proteomes" id="UP000032407">
    <property type="component" value="Unassembled WGS sequence"/>
</dbReference>
<evidence type="ECO:0000313" key="1">
    <source>
        <dbReference type="EMBL" id="KIU76142.1"/>
    </source>
</evidence>
<protein>
    <submittedName>
        <fullName evidence="1">Uncharacterized protein</fullName>
    </submittedName>
</protein>
<sequence>MTRKHILISIGLCLLLCIFASLLRFKTLNNLNNESYKVVKDEFLSNRTFEDGQGVAFHALNPLDPTKVYDPYEDREVVTYVLPLDITNTTNRDINLLSNKSISDTMFYSKIGEFYNLIPYSMELPKKYQFDPVIPAGKTVRGYIGTNYFIGDDPYKNYKNFSNESTKVKFISCIKDKEGKYHELEIPIN</sequence>
<evidence type="ECO:0000313" key="2">
    <source>
        <dbReference type="Proteomes" id="UP000032407"/>
    </source>
</evidence>
<comment type="caution">
    <text evidence="1">The sequence shown here is derived from an EMBL/GenBank/DDBJ whole genome shotgun (WGS) entry which is preliminary data.</text>
</comment>
<organism evidence="1 2">
    <name type="scientific">Bacillus thuringiensis Sbt003</name>
    <dbReference type="NCBI Taxonomy" id="1235825"/>
    <lineage>
        <taxon>Bacteria</taxon>
        <taxon>Bacillati</taxon>
        <taxon>Bacillota</taxon>
        <taxon>Bacilli</taxon>
        <taxon>Bacillales</taxon>
        <taxon>Bacillaceae</taxon>
        <taxon>Bacillus</taxon>
        <taxon>Bacillus cereus group</taxon>
    </lineage>
</organism>
<accession>A0A9X0K0P3</accession>
<proteinExistence type="predicted"/>